<protein>
    <submittedName>
        <fullName evidence="2">Putative membrane protein</fullName>
    </submittedName>
</protein>
<dbReference type="Proteomes" id="UP000572212">
    <property type="component" value="Unassembled WGS sequence"/>
</dbReference>
<dbReference type="InterPro" id="IPR024563">
    <property type="entry name" value="YqhR"/>
</dbReference>
<keyword evidence="3" id="KW-1185">Reference proteome</keyword>
<dbReference type="AlphaFoldDB" id="A0A841RIS3"/>
<dbReference type="EMBL" id="JACHON010000001">
    <property type="protein sequence ID" value="MBB6511767.1"/>
    <property type="molecule type" value="Genomic_DNA"/>
</dbReference>
<feature type="transmembrane region" description="Helical" evidence="1">
    <location>
        <begin position="82"/>
        <end position="106"/>
    </location>
</feature>
<feature type="transmembrane region" description="Helical" evidence="1">
    <location>
        <begin position="148"/>
        <end position="167"/>
    </location>
</feature>
<evidence type="ECO:0000313" key="3">
    <source>
        <dbReference type="Proteomes" id="UP000572212"/>
    </source>
</evidence>
<feature type="transmembrane region" description="Helical" evidence="1">
    <location>
        <begin position="113"/>
        <end position="136"/>
    </location>
</feature>
<proteinExistence type="predicted"/>
<accession>A0A841RIS3</accession>
<evidence type="ECO:0000313" key="2">
    <source>
        <dbReference type="EMBL" id="MBB6511767.1"/>
    </source>
</evidence>
<gene>
    <name evidence="2" type="ORF">GGQ92_000534</name>
</gene>
<keyword evidence="1" id="KW-1133">Transmembrane helix</keyword>
<name>A0A841RIS3_9BACI</name>
<sequence>MNFFVQDKLANEVMIMRARRKIVQTNQNENPSFIPRVFSVGIFGGLIWGVIGAITGYFHFTSITPKSFILRSWLQNEWTDTWLGQLISILVLCLISLLFSFLIYLLMKQFTGILPGIVLGALLWFVVFWLLNPIFPNIPAFYELDSDTVVTTICLFILYSVFIHYSISFSYEQYVNQADTEQ</sequence>
<feature type="transmembrane region" description="Helical" evidence="1">
    <location>
        <begin position="37"/>
        <end position="60"/>
    </location>
</feature>
<comment type="caution">
    <text evidence="2">The sequence shown here is derived from an EMBL/GenBank/DDBJ whole genome shotgun (WGS) entry which is preliminary data.</text>
</comment>
<keyword evidence="1" id="KW-0812">Transmembrane</keyword>
<reference evidence="2 3" key="1">
    <citation type="submission" date="2020-08" db="EMBL/GenBank/DDBJ databases">
        <title>Genomic Encyclopedia of Type Strains, Phase IV (KMG-IV): sequencing the most valuable type-strain genomes for metagenomic binning, comparative biology and taxonomic classification.</title>
        <authorList>
            <person name="Goeker M."/>
        </authorList>
    </citation>
    <scope>NUCLEOTIDE SEQUENCE [LARGE SCALE GENOMIC DNA]</scope>
    <source>
        <strain evidence="2 3">DSM 11805</strain>
    </source>
</reference>
<dbReference type="RefSeq" id="WP_246383900.1">
    <property type="nucleotide sequence ID" value="NZ_BAAACU010000022.1"/>
</dbReference>
<keyword evidence="1" id="KW-0472">Membrane</keyword>
<dbReference type="Pfam" id="PF11085">
    <property type="entry name" value="YqhR"/>
    <property type="match status" value="1"/>
</dbReference>
<organism evidence="2 3">
    <name type="scientific">Gracilibacillus halotolerans</name>
    <dbReference type="NCBI Taxonomy" id="74386"/>
    <lineage>
        <taxon>Bacteria</taxon>
        <taxon>Bacillati</taxon>
        <taxon>Bacillota</taxon>
        <taxon>Bacilli</taxon>
        <taxon>Bacillales</taxon>
        <taxon>Bacillaceae</taxon>
        <taxon>Gracilibacillus</taxon>
    </lineage>
</organism>
<evidence type="ECO:0000256" key="1">
    <source>
        <dbReference type="SAM" id="Phobius"/>
    </source>
</evidence>